<dbReference type="EMBL" id="JALNTZ010000006">
    <property type="protein sequence ID" value="KAJ3649054.1"/>
    <property type="molecule type" value="Genomic_DNA"/>
</dbReference>
<dbReference type="Gene3D" id="1.10.1090.10">
    <property type="entry name" value="Cytochrome b-c1 complex subunit 7"/>
    <property type="match status" value="1"/>
</dbReference>
<accession>A0AA38I5C5</accession>
<keyword evidence="6 12" id="KW-0999">Mitochondrion inner membrane</keyword>
<dbReference type="Proteomes" id="UP001168821">
    <property type="component" value="Unassembled WGS sequence"/>
</dbReference>
<keyword evidence="7 12" id="KW-0249">Electron transport</keyword>
<evidence type="ECO:0000256" key="5">
    <source>
        <dbReference type="ARBA" id="ARBA00022660"/>
    </source>
</evidence>
<gene>
    <name evidence="13" type="ORF">Zmor_020816</name>
</gene>
<sequence>MALQFVQRRFMSSALQKWAYNLSGFNKLGLMRDDCLDEYDPDVIEALRRLPQKERDARNYRILRAIQLSLQKDILPKAQWTKLEEDRHYLAPYVEQVIKEREEREEWEKNY</sequence>
<dbReference type="SUPFAM" id="SSF81524">
    <property type="entry name" value="14 kDa protein of cytochrome bc1 complex (Ubiquinol-cytochrome c reductase)"/>
    <property type="match status" value="1"/>
</dbReference>
<evidence type="ECO:0000256" key="12">
    <source>
        <dbReference type="PIRNR" id="PIRNR000022"/>
    </source>
</evidence>
<keyword evidence="4 12" id="KW-0813">Transport</keyword>
<reference evidence="13" key="1">
    <citation type="journal article" date="2023" name="G3 (Bethesda)">
        <title>Whole genome assemblies of Zophobas morio and Tenebrio molitor.</title>
        <authorList>
            <person name="Kaur S."/>
            <person name="Stinson S.A."/>
            <person name="diCenzo G.C."/>
        </authorList>
    </citation>
    <scope>NUCLEOTIDE SEQUENCE</scope>
    <source>
        <strain evidence="13">QUZm001</strain>
    </source>
</reference>
<evidence type="ECO:0000256" key="9">
    <source>
        <dbReference type="ARBA" id="ARBA00023136"/>
    </source>
</evidence>
<comment type="similarity">
    <text evidence="2 12">Belongs to the UQCRB/QCR7 family.</text>
</comment>
<dbReference type="InterPro" id="IPR036544">
    <property type="entry name" value="QCR7_sf"/>
</dbReference>
<evidence type="ECO:0000313" key="13">
    <source>
        <dbReference type="EMBL" id="KAJ3649054.1"/>
    </source>
</evidence>
<comment type="subcellular location">
    <subcellularLocation>
        <location evidence="1">Mitochondrion inner membrane</location>
        <topology evidence="1">Peripheral membrane protein</topology>
        <orientation evidence="1">Matrix side</orientation>
    </subcellularLocation>
</comment>
<evidence type="ECO:0000256" key="2">
    <source>
        <dbReference type="ARBA" id="ARBA00008554"/>
    </source>
</evidence>
<dbReference type="GO" id="GO:0005743">
    <property type="term" value="C:mitochondrial inner membrane"/>
    <property type="evidence" value="ECO:0007669"/>
    <property type="project" value="UniProtKB-SubCell"/>
</dbReference>
<organism evidence="13 14">
    <name type="scientific">Zophobas morio</name>
    <dbReference type="NCBI Taxonomy" id="2755281"/>
    <lineage>
        <taxon>Eukaryota</taxon>
        <taxon>Metazoa</taxon>
        <taxon>Ecdysozoa</taxon>
        <taxon>Arthropoda</taxon>
        <taxon>Hexapoda</taxon>
        <taxon>Insecta</taxon>
        <taxon>Pterygota</taxon>
        <taxon>Neoptera</taxon>
        <taxon>Endopterygota</taxon>
        <taxon>Coleoptera</taxon>
        <taxon>Polyphaga</taxon>
        <taxon>Cucujiformia</taxon>
        <taxon>Tenebrionidae</taxon>
        <taxon>Zophobas</taxon>
    </lineage>
</organism>
<dbReference type="Pfam" id="PF02271">
    <property type="entry name" value="UCR_14kD"/>
    <property type="match status" value="1"/>
</dbReference>
<evidence type="ECO:0000256" key="4">
    <source>
        <dbReference type="ARBA" id="ARBA00022448"/>
    </source>
</evidence>
<comment type="function">
    <text evidence="12">Component of the ubiquinol-cytochrome c oxidoreductase, a multisubunit transmembrane complex that is part of the mitochondrial electron transport chain which drives oxidative phosphorylation.</text>
</comment>
<dbReference type="PANTHER" id="PTHR12022:SF0">
    <property type="entry name" value="CYTOCHROME B-C1 COMPLEX SUBUNIT 7"/>
    <property type="match status" value="1"/>
</dbReference>
<dbReference type="FunFam" id="1.10.1090.10:FF:000001">
    <property type="entry name" value="Cytochrome b-c1 complex subunit 7"/>
    <property type="match status" value="1"/>
</dbReference>
<dbReference type="GO" id="GO:0045275">
    <property type="term" value="C:respiratory chain complex III"/>
    <property type="evidence" value="ECO:0007669"/>
    <property type="project" value="InterPro"/>
</dbReference>
<dbReference type="InterPro" id="IPR003197">
    <property type="entry name" value="QCR7"/>
</dbReference>
<proteinExistence type="inferred from homology"/>
<evidence type="ECO:0000313" key="14">
    <source>
        <dbReference type="Proteomes" id="UP001168821"/>
    </source>
</evidence>
<evidence type="ECO:0000256" key="1">
    <source>
        <dbReference type="ARBA" id="ARBA00004443"/>
    </source>
</evidence>
<evidence type="ECO:0000256" key="6">
    <source>
        <dbReference type="ARBA" id="ARBA00022792"/>
    </source>
</evidence>
<evidence type="ECO:0000256" key="7">
    <source>
        <dbReference type="ARBA" id="ARBA00022982"/>
    </source>
</evidence>
<dbReference type="AlphaFoldDB" id="A0AA38I5C5"/>
<keyword evidence="5 12" id="KW-0679">Respiratory chain</keyword>
<dbReference type="GO" id="GO:0006122">
    <property type="term" value="P:mitochondrial electron transport, ubiquinol to cytochrome c"/>
    <property type="evidence" value="ECO:0007669"/>
    <property type="project" value="InterPro"/>
</dbReference>
<name>A0AA38I5C5_9CUCU</name>
<keyword evidence="9 12" id="KW-0472">Membrane</keyword>
<keyword evidence="14" id="KW-1185">Reference proteome</keyword>
<evidence type="ECO:0000256" key="10">
    <source>
        <dbReference type="ARBA" id="ARBA00038521"/>
    </source>
</evidence>
<comment type="subunit">
    <text evidence="10">Component of the ubiquinol-cytochrome c oxidoreductase (cytochrome b-c1 complex, complex III, CIII), a multisubunit enzyme composed of 3 respiratory subunits cytochrome b, cytochrome c1 and Rieske protein, 2 core protein subunits, and additional low-molecular weight protein subunits. The complex exists as an obligatory dimer and forms supercomplexes (SCs) in the inner mitochondrial membrane with cytochrome c oxidase (complex IV, CIV).</text>
</comment>
<evidence type="ECO:0000256" key="11">
    <source>
        <dbReference type="ARBA" id="ARBA00046393"/>
    </source>
</evidence>
<dbReference type="PANTHER" id="PTHR12022">
    <property type="entry name" value="UBIQUINOL-CYTOCHROME C REDUCTASE COMPLEX 14 KD PROTEIN"/>
    <property type="match status" value="1"/>
</dbReference>
<evidence type="ECO:0000256" key="3">
    <source>
        <dbReference type="ARBA" id="ARBA00016323"/>
    </source>
</evidence>
<evidence type="ECO:0000256" key="8">
    <source>
        <dbReference type="ARBA" id="ARBA00023128"/>
    </source>
</evidence>
<keyword evidence="8 12" id="KW-0496">Mitochondrion</keyword>
<protein>
    <recommendedName>
        <fullName evidence="3 12">Cytochrome b-c1 complex subunit 7</fullName>
    </recommendedName>
</protein>
<comment type="subunit">
    <text evidence="11">Component of the ubiquinol-cytochrome c oxidoreductase (cytochrome b-c1 complex, complex III, CIII), a multisubunit enzyme composed of 11 subunits. The complex is composed of 3 respiratory subunits cytochrome b, cytochrome c1 and Rieske protein UQCRFS1, 2 core protein subunits UQCRC1/QCR1 and UQCRC2/QCR2, and 6 low-molecular weight protein subunits UQCRH/QCR6, UQCRB/QCR7, UQCRQ/QCR8, UQCR10/QCR9, UQCR11/QCR10 and subunit 9, the cleavage product of Rieske protein UQCRFS1. The complex exists as an obligatory dimer and forms supercomplexes (SCs) in the inner mitochondrial membrane with NADH-ubiquinone oxidoreductase (complex I, CI) and cytochrome c oxidase (complex IV, CIV), resulting in different assemblies (supercomplex SCI(1)III(2)IV(1) and megacomplex MCI(2)III(2)IV(2)).</text>
</comment>
<comment type="caution">
    <text evidence="13">The sequence shown here is derived from an EMBL/GenBank/DDBJ whole genome shotgun (WGS) entry which is preliminary data.</text>
</comment>
<dbReference type="PIRSF" id="PIRSF000022">
    <property type="entry name" value="Bc1_14K"/>
    <property type="match status" value="1"/>
</dbReference>